<protein>
    <submittedName>
        <fullName evidence="1">Uncharacterized protein</fullName>
    </submittedName>
</protein>
<organism evidence="1">
    <name type="scientific">marine sediment metagenome</name>
    <dbReference type="NCBI Taxonomy" id="412755"/>
    <lineage>
        <taxon>unclassified sequences</taxon>
        <taxon>metagenomes</taxon>
        <taxon>ecological metagenomes</taxon>
    </lineage>
</organism>
<reference evidence="1" key="1">
    <citation type="journal article" date="2015" name="Nature">
        <title>Complex archaea that bridge the gap between prokaryotes and eukaryotes.</title>
        <authorList>
            <person name="Spang A."/>
            <person name="Saw J.H."/>
            <person name="Jorgensen S.L."/>
            <person name="Zaremba-Niedzwiedzka K."/>
            <person name="Martijn J."/>
            <person name="Lind A.E."/>
            <person name="van Eijk R."/>
            <person name="Schleper C."/>
            <person name="Guy L."/>
            <person name="Ettema T.J."/>
        </authorList>
    </citation>
    <scope>NUCLEOTIDE SEQUENCE</scope>
</reference>
<gene>
    <name evidence="1" type="ORF">LCGC14_1685600</name>
</gene>
<sequence length="559" mass="62016">MPLFDEIDDVQQRHAKQLAHFNHLKTDVFGGYKAAVETDTTYYEGDFADDIVPPEWKKRGTKPIRPTTGYNAVENAADHILSTPKIFCSPRPTAKNKQAEQQLAEEKRAFLRFFWQTVETEQGDPMAAAKKQVVKDGKLVLKFEVDWDLVPDDAEERGALGIDEFVWKITTAVPELILEDFDRPWDPRYVYERYTITVGTAKMTWPVSEESSRSNGGWRTKQPHDKIEVVEYWSKPEGKAFTAAGKEVKLAKGEHIVWVDDDVVIDAENPYHWIRNPGADEKDQVFTGWTPYIIRPSGWGERKAKLDPEKVYVGLLRRDRSMLEASALHLTAASVQLMLGTFPMILAFQVPDSTKMDMGPGKIISIPAPPDESNIVAFSLPDVPQGVWRIIEKLDDQSHALTKFGALGGQAVKGVDTATESDANMRNASVKLSGPVNALRSAIAEASQRAFQTIEKIIEAPVTLFGFAERGADGAVPLRHLPAFVQHGTALGGDLGRLVLSHVPSPHVHRFSEGGHAWPFEVARAMGVDGVVGRLDRRVGSVADNPLEDGVDPVEDLRS</sequence>
<accession>A0A0F9HMQ6</accession>
<proteinExistence type="predicted"/>
<name>A0A0F9HMQ6_9ZZZZ</name>
<dbReference type="AlphaFoldDB" id="A0A0F9HMQ6"/>
<comment type="caution">
    <text evidence="1">The sequence shown here is derived from an EMBL/GenBank/DDBJ whole genome shotgun (WGS) entry which is preliminary data.</text>
</comment>
<dbReference type="EMBL" id="LAZR01014669">
    <property type="protein sequence ID" value="KKM16462.1"/>
    <property type="molecule type" value="Genomic_DNA"/>
</dbReference>
<evidence type="ECO:0000313" key="1">
    <source>
        <dbReference type="EMBL" id="KKM16462.1"/>
    </source>
</evidence>